<organism evidence="2 3">
    <name type="scientific">Microbacterium dauci</name>
    <dbReference type="NCBI Taxonomy" id="3048008"/>
    <lineage>
        <taxon>Bacteria</taxon>
        <taxon>Bacillati</taxon>
        <taxon>Actinomycetota</taxon>
        <taxon>Actinomycetes</taxon>
        <taxon>Micrococcales</taxon>
        <taxon>Microbacteriaceae</taxon>
        <taxon>Microbacterium</taxon>
    </lineage>
</organism>
<accession>A0ABT6ZET5</accession>
<keyword evidence="3" id="KW-1185">Reference proteome</keyword>
<proteinExistence type="predicted"/>
<reference evidence="2 3" key="1">
    <citation type="submission" date="2023-05" db="EMBL/GenBank/DDBJ databases">
        <title>Microbacterium dauci sp.nov., Isolated from Carrot Rhizosphere Soil.</title>
        <authorList>
            <person name="Xiao Z."/>
            <person name="Zheng J."/>
        </authorList>
    </citation>
    <scope>NUCLEOTIDE SEQUENCE [LARGE SCALE GENOMIC DNA]</scope>
    <source>
        <strain evidence="2 3">LX3-4</strain>
    </source>
</reference>
<dbReference type="SUPFAM" id="SSF51126">
    <property type="entry name" value="Pectin lyase-like"/>
    <property type="match status" value="1"/>
</dbReference>
<name>A0ABT6ZET5_9MICO</name>
<evidence type="ECO:0000313" key="3">
    <source>
        <dbReference type="Proteomes" id="UP001321481"/>
    </source>
</evidence>
<dbReference type="EMBL" id="JASJND010000005">
    <property type="protein sequence ID" value="MDJ1114496.1"/>
    <property type="molecule type" value="Genomic_DNA"/>
</dbReference>
<feature type="transmembrane region" description="Helical" evidence="1">
    <location>
        <begin position="14"/>
        <end position="35"/>
    </location>
</feature>
<dbReference type="RefSeq" id="WP_283716117.1">
    <property type="nucleotide sequence ID" value="NZ_JASJND010000005.1"/>
</dbReference>
<dbReference type="Gene3D" id="2.160.20.10">
    <property type="entry name" value="Single-stranded right-handed beta-helix, Pectin lyase-like"/>
    <property type="match status" value="1"/>
</dbReference>
<keyword evidence="1" id="KW-1133">Transmembrane helix</keyword>
<sequence length="574" mass="60098">MSEPTATEERRGPVGWIALAVLVALVAAVVGVILVTAERPRAAAGPGVVDVDDAAVERAGVWIPAPGGGIVGTGTIRMAFEGRAISWTANGAALSGTVKVRIDDETVSTVTRDDVDPAGIAVAVSDLSPGRHVLEIDASGGRASLVAFQVFESAAAAAPPPVREVARTLGGIELRLPPSDDAATTRWVLRSIGGRAFERIASIPATQTTYMDHVSPVASTDIAYALASETSTTTSSAASSVRRTPSAHEVGVSYPRLADCPSADVTADPGDDLQDALDALTPGDVLKVRAGVYDGAFSIRATGTADDPIWVCAEGAVLRGESTDRGYGLHIADSSHVIVAGVRVERSRKGVMVDRSDHIVFVDGQVHDTGNEAIHLRARTTDSVIAHTQVRDTGLQEDTPRPEWGEGIYVGSHYSNWCATTYEGCTAGCIGGQCEPDRSDRNAILFNDIARTSAEAVDVKEGAVDGVIAGNVIRMDGRSDAARWIVLRSRDWVVVGNEGRTTIPMNGIEIYRPPVEGWGTGNLVLDNAATFPTRDAAAGYAVEVRHPGNVVGCENRLTGAASDRLTNVECEVVG</sequence>
<dbReference type="Proteomes" id="UP001321481">
    <property type="component" value="Unassembled WGS sequence"/>
</dbReference>
<evidence type="ECO:0008006" key="4">
    <source>
        <dbReference type="Google" id="ProtNLM"/>
    </source>
</evidence>
<dbReference type="InterPro" id="IPR012334">
    <property type="entry name" value="Pectin_lyas_fold"/>
</dbReference>
<keyword evidence="1" id="KW-0812">Transmembrane</keyword>
<dbReference type="InterPro" id="IPR011050">
    <property type="entry name" value="Pectin_lyase_fold/virulence"/>
</dbReference>
<gene>
    <name evidence="2" type="ORF">QNI14_08520</name>
</gene>
<keyword evidence="1" id="KW-0472">Membrane</keyword>
<comment type="caution">
    <text evidence="2">The sequence shown here is derived from an EMBL/GenBank/DDBJ whole genome shotgun (WGS) entry which is preliminary data.</text>
</comment>
<protein>
    <recommendedName>
        <fullName evidence="4">Right handed beta helix domain-containing protein</fullName>
    </recommendedName>
</protein>
<evidence type="ECO:0000313" key="2">
    <source>
        <dbReference type="EMBL" id="MDJ1114496.1"/>
    </source>
</evidence>
<evidence type="ECO:0000256" key="1">
    <source>
        <dbReference type="SAM" id="Phobius"/>
    </source>
</evidence>